<protein>
    <submittedName>
        <fullName evidence="1">Uncharacterized protein</fullName>
    </submittedName>
</protein>
<name>A0A396IBY8_MEDTR</name>
<dbReference type="Gramene" id="rna24846">
    <property type="protein sequence ID" value="RHN62288.1"/>
    <property type="gene ID" value="gene24846"/>
</dbReference>
<evidence type="ECO:0000313" key="1">
    <source>
        <dbReference type="EMBL" id="RHN62288.1"/>
    </source>
</evidence>
<gene>
    <name evidence="1" type="ORF">MtrunA17_Chr4g0045801</name>
</gene>
<accession>A0A396IBY8</accession>
<dbReference type="EMBL" id="PSQE01000004">
    <property type="protein sequence ID" value="RHN62288.1"/>
    <property type="molecule type" value="Genomic_DNA"/>
</dbReference>
<comment type="caution">
    <text evidence="1">The sequence shown here is derived from an EMBL/GenBank/DDBJ whole genome shotgun (WGS) entry which is preliminary data.</text>
</comment>
<reference evidence="1" key="1">
    <citation type="journal article" date="2018" name="Nat. Plants">
        <title>Whole-genome landscape of Medicago truncatula symbiotic genes.</title>
        <authorList>
            <person name="Pecrix Y."/>
            <person name="Gamas P."/>
            <person name="Carrere S."/>
        </authorList>
    </citation>
    <scope>NUCLEOTIDE SEQUENCE</scope>
    <source>
        <tissue evidence="1">Leaves</tissue>
    </source>
</reference>
<organism evidence="1">
    <name type="scientific">Medicago truncatula</name>
    <name type="common">Barrel medic</name>
    <name type="synonym">Medicago tribuloides</name>
    <dbReference type="NCBI Taxonomy" id="3880"/>
    <lineage>
        <taxon>Eukaryota</taxon>
        <taxon>Viridiplantae</taxon>
        <taxon>Streptophyta</taxon>
        <taxon>Embryophyta</taxon>
        <taxon>Tracheophyta</taxon>
        <taxon>Spermatophyta</taxon>
        <taxon>Magnoliopsida</taxon>
        <taxon>eudicotyledons</taxon>
        <taxon>Gunneridae</taxon>
        <taxon>Pentapetalae</taxon>
        <taxon>rosids</taxon>
        <taxon>fabids</taxon>
        <taxon>Fabales</taxon>
        <taxon>Fabaceae</taxon>
        <taxon>Papilionoideae</taxon>
        <taxon>50 kb inversion clade</taxon>
        <taxon>NPAAA clade</taxon>
        <taxon>Hologalegina</taxon>
        <taxon>IRL clade</taxon>
        <taxon>Trifolieae</taxon>
        <taxon>Medicago</taxon>
    </lineage>
</organism>
<sequence>MGYCEKKLTNMARLTKIDKDFNYISRLWRNLYNIFPLETQKTSFTTRNRK</sequence>
<dbReference type="Proteomes" id="UP000265566">
    <property type="component" value="Chromosome 4"/>
</dbReference>
<dbReference type="AlphaFoldDB" id="A0A396IBY8"/>
<proteinExistence type="predicted"/>